<organism evidence="1">
    <name type="scientific">marine sediment metagenome</name>
    <dbReference type="NCBI Taxonomy" id="412755"/>
    <lineage>
        <taxon>unclassified sequences</taxon>
        <taxon>metagenomes</taxon>
        <taxon>ecological metagenomes</taxon>
    </lineage>
</organism>
<name>A0A0F9HDE4_9ZZZZ</name>
<dbReference type="Gene3D" id="3.40.120.10">
    <property type="entry name" value="Alpha-D-Glucose-1,6-Bisphosphate, subunit A, domain 3"/>
    <property type="match status" value="1"/>
</dbReference>
<comment type="caution">
    <text evidence="1">The sequence shown here is derived from an EMBL/GenBank/DDBJ whole genome shotgun (WGS) entry which is preliminary data.</text>
</comment>
<reference evidence="1" key="1">
    <citation type="journal article" date="2015" name="Nature">
        <title>Complex archaea that bridge the gap between prokaryotes and eukaryotes.</title>
        <authorList>
            <person name="Spang A."/>
            <person name="Saw J.H."/>
            <person name="Jorgensen S.L."/>
            <person name="Zaremba-Niedzwiedzka K."/>
            <person name="Martijn J."/>
            <person name="Lind A.E."/>
            <person name="van Eijk R."/>
            <person name="Schleper C."/>
            <person name="Guy L."/>
            <person name="Ettema T.J."/>
        </authorList>
    </citation>
    <scope>NUCLEOTIDE SEQUENCE</scope>
</reference>
<dbReference type="AlphaFoldDB" id="A0A0F9HDE4"/>
<gene>
    <name evidence="1" type="ORF">LCGC14_2077800</name>
</gene>
<protein>
    <submittedName>
        <fullName evidence="1">Uncharacterized protein</fullName>
    </submittedName>
</protein>
<dbReference type="EMBL" id="LAZR01025054">
    <property type="protein sequence ID" value="KKL73147.1"/>
    <property type="molecule type" value="Genomic_DNA"/>
</dbReference>
<evidence type="ECO:0000313" key="1">
    <source>
        <dbReference type="EMBL" id="KKL73147.1"/>
    </source>
</evidence>
<accession>A0A0F9HDE4</accession>
<feature type="non-terminal residue" evidence="1">
    <location>
        <position position="1"/>
    </location>
</feature>
<proteinExistence type="predicted"/>
<sequence>VKEFIEDAGFPIKKVENNPGEISRQIREERACFAAADTLKFYFVEFSPFSDGNFILLKILDLMAEQDDLISSLVRGFPKGIKINKTVPIAQELMINIHNRLREAAEENGYKFYDIINELKIVEDDVNIVIKASLHRNAILLSAESEDKSKAEDIILKWEKILNT</sequence>